<proteinExistence type="predicted"/>
<keyword evidence="2" id="KW-1185">Reference proteome</keyword>
<gene>
    <name evidence="1" type="ORF">J2S05_001059</name>
</gene>
<dbReference type="InterPro" id="IPR025619">
    <property type="entry name" value="YlzJ"/>
</dbReference>
<organism evidence="1 2">
    <name type="scientific">Alkalicoccobacillus murimartini</name>
    <dbReference type="NCBI Taxonomy" id="171685"/>
    <lineage>
        <taxon>Bacteria</taxon>
        <taxon>Bacillati</taxon>
        <taxon>Bacillota</taxon>
        <taxon>Bacilli</taxon>
        <taxon>Bacillales</taxon>
        <taxon>Bacillaceae</taxon>
        <taxon>Alkalicoccobacillus</taxon>
    </lineage>
</organism>
<evidence type="ECO:0000313" key="2">
    <source>
        <dbReference type="Proteomes" id="UP001225034"/>
    </source>
</evidence>
<reference evidence="1 2" key="1">
    <citation type="submission" date="2023-07" db="EMBL/GenBank/DDBJ databases">
        <title>Genomic Encyclopedia of Type Strains, Phase IV (KMG-IV): sequencing the most valuable type-strain genomes for metagenomic binning, comparative biology and taxonomic classification.</title>
        <authorList>
            <person name="Goeker M."/>
        </authorList>
    </citation>
    <scope>NUCLEOTIDE SEQUENCE [LARGE SCALE GENOMIC DNA]</scope>
    <source>
        <strain evidence="1 2">DSM 19154</strain>
    </source>
</reference>
<sequence length="73" mass="8112">MILYTMMPLEEVYPEESDAFSQQMSIPIGSGQLIVEPFETGKYKVVRLVCGDSSLYLDPRFSPGAIIDANPLI</sequence>
<accession>A0ABT9YEM5</accession>
<dbReference type="Proteomes" id="UP001225034">
    <property type="component" value="Unassembled WGS sequence"/>
</dbReference>
<dbReference type="EMBL" id="JAUSUA010000001">
    <property type="protein sequence ID" value="MDQ0206285.1"/>
    <property type="molecule type" value="Genomic_DNA"/>
</dbReference>
<evidence type="ECO:0000313" key="1">
    <source>
        <dbReference type="EMBL" id="MDQ0206285.1"/>
    </source>
</evidence>
<protein>
    <submittedName>
        <fullName evidence="1">Uncharacterized protein</fullName>
    </submittedName>
</protein>
<dbReference type="Pfam" id="PF14035">
    <property type="entry name" value="YlzJ"/>
    <property type="match status" value="1"/>
</dbReference>
<name>A0ABT9YEM5_9BACI</name>
<comment type="caution">
    <text evidence="1">The sequence shown here is derived from an EMBL/GenBank/DDBJ whole genome shotgun (WGS) entry which is preliminary data.</text>
</comment>
<dbReference type="RefSeq" id="WP_306980568.1">
    <property type="nucleotide sequence ID" value="NZ_JAUSUA010000001.1"/>
</dbReference>